<gene>
    <name evidence="1" type="ORF">BN2476_2100002</name>
</gene>
<organism evidence="1 2">
    <name type="scientific">Paraburkholderia piptadeniae</name>
    <dbReference type="NCBI Taxonomy" id="1701573"/>
    <lineage>
        <taxon>Bacteria</taxon>
        <taxon>Pseudomonadati</taxon>
        <taxon>Pseudomonadota</taxon>
        <taxon>Betaproteobacteria</taxon>
        <taxon>Burkholderiales</taxon>
        <taxon>Burkholderiaceae</taxon>
        <taxon>Paraburkholderia</taxon>
    </lineage>
</organism>
<accession>A0A1N7SXJ1</accession>
<evidence type="ECO:0000313" key="2">
    <source>
        <dbReference type="Proteomes" id="UP000195569"/>
    </source>
</evidence>
<dbReference type="AlphaFoldDB" id="A0A1N7SXJ1"/>
<protein>
    <submittedName>
        <fullName evidence="1">Uncharacterized protein</fullName>
    </submittedName>
</protein>
<name>A0A1N7SXJ1_9BURK</name>
<comment type="caution">
    <text evidence="1">The sequence shown here is derived from an EMBL/GenBank/DDBJ whole genome shotgun (WGS) entry which is preliminary data.</text>
</comment>
<proteinExistence type="predicted"/>
<keyword evidence="2" id="KW-1185">Reference proteome</keyword>
<evidence type="ECO:0000313" key="1">
    <source>
        <dbReference type="EMBL" id="SIT52162.1"/>
    </source>
</evidence>
<dbReference type="EMBL" id="CYGY02000210">
    <property type="protein sequence ID" value="SIT52162.1"/>
    <property type="molecule type" value="Genomic_DNA"/>
</dbReference>
<dbReference type="Proteomes" id="UP000195569">
    <property type="component" value="Unassembled WGS sequence"/>
</dbReference>
<sequence>MLHIDATANIGAMARENGTDVLDNAYLACFAFNSSLIHISRVSEETILTAGICVV</sequence>
<reference evidence="1" key="1">
    <citation type="submission" date="2016-12" db="EMBL/GenBank/DDBJ databases">
        <authorList>
            <person name="Moulin L."/>
        </authorList>
    </citation>
    <scope>NUCLEOTIDE SEQUENCE [LARGE SCALE GENOMIC DNA]</scope>
    <source>
        <strain evidence="1">STM 7183</strain>
    </source>
</reference>